<dbReference type="Proteomes" id="UP000887579">
    <property type="component" value="Unplaced"/>
</dbReference>
<protein>
    <submittedName>
        <fullName evidence="2">Uncharacterized protein</fullName>
    </submittedName>
</protein>
<evidence type="ECO:0000313" key="1">
    <source>
        <dbReference type="Proteomes" id="UP000887579"/>
    </source>
</evidence>
<reference evidence="2" key="1">
    <citation type="submission" date="2022-11" db="UniProtKB">
        <authorList>
            <consortium name="WormBaseParasite"/>
        </authorList>
    </citation>
    <scope>IDENTIFICATION</scope>
</reference>
<sequence>MKFGCFLSIFGLFLNFLQFQDSDAVTCIRWSQIDLLPGSEKYDAINKEYADKFQDVESKVDECADACAIYLCIINQNLMLNGQGCPNDFYDLCSRFTIAVKEVKERGPNNLDYHNDVFTVYYSSGCGSEIDGRQCILDK</sequence>
<proteinExistence type="predicted"/>
<name>A0AC34FD18_9BILA</name>
<evidence type="ECO:0000313" key="2">
    <source>
        <dbReference type="WBParaSite" id="ES5_v2.g14986.t1"/>
    </source>
</evidence>
<accession>A0AC34FD18</accession>
<organism evidence="1 2">
    <name type="scientific">Panagrolaimus sp. ES5</name>
    <dbReference type="NCBI Taxonomy" id="591445"/>
    <lineage>
        <taxon>Eukaryota</taxon>
        <taxon>Metazoa</taxon>
        <taxon>Ecdysozoa</taxon>
        <taxon>Nematoda</taxon>
        <taxon>Chromadorea</taxon>
        <taxon>Rhabditida</taxon>
        <taxon>Tylenchina</taxon>
        <taxon>Panagrolaimomorpha</taxon>
        <taxon>Panagrolaimoidea</taxon>
        <taxon>Panagrolaimidae</taxon>
        <taxon>Panagrolaimus</taxon>
    </lineage>
</organism>
<dbReference type="WBParaSite" id="ES5_v2.g14986.t1">
    <property type="protein sequence ID" value="ES5_v2.g14986.t1"/>
    <property type="gene ID" value="ES5_v2.g14986"/>
</dbReference>